<dbReference type="Proteomes" id="UP001360953">
    <property type="component" value="Unassembled WGS sequence"/>
</dbReference>
<reference evidence="2 3" key="1">
    <citation type="submission" date="2024-04" db="EMBL/GenBank/DDBJ databases">
        <title>Phyllosticta paracitricarpa is synonymous to the EU quarantine fungus P. citricarpa based on phylogenomic analyses.</title>
        <authorList>
            <consortium name="Lawrence Berkeley National Laboratory"/>
            <person name="Van ingen-buijs V.A."/>
            <person name="Van westerhoven A.C."/>
            <person name="Haridas S."/>
            <person name="Skiadas P."/>
            <person name="Martin F."/>
            <person name="Groenewald J.Z."/>
            <person name="Crous P.W."/>
            <person name="Seidl M.F."/>
        </authorList>
    </citation>
    <scope>NUCLEOTIDE SEQUENCE [LARGE SCALE GENOMIC DNA]</scope>
    <source>
        <strain evidence="2 3">CPC 17464</strain>
    </source>
</reference>
<accession>A0ABR1L6F8</accession>
<dbReference type="RefSeq" id="XP_066649842.1">
    <property type="nucleotide sequence ID" value="XM_066802039.1"/>
</dbReference>
<dbReference type="GeneID" id="92034945"/>
<protein>
    <submittedName>
        <fullName evidence="2">Uncharacterized protein</fullName>
    </submittedName>
</protein>
<sequence length="99" mass="11070">MIGRGDFKFLAQFVVVLLDVLVLLLVLLLLIHALHEHFHHFFDLLILLKLLLILLSSCSIFLKLARSCSSSSFLRLVRKPFAMAAACSKSSPSFSKSVL</sequence>
<organism evidence="2 3">
    <name type="scientific">Phyllosticta citribraziliensis</name>
    <dbReference type="NCBI Taxonomy" id="989973"/>
    <lineage>
        <taxon>Eukaryota</taxon>
        <taxon>Fungi</taxon>
        <taxon>Dikarya</taxon>
        <taxon>Ascomycota</taxon>
        <taxon>Pezizomycotina</taxon>
        <taxon>Dothideomycetes</taxon>
        <taxon>Dothideomycetes incertae sedis</taxon>
        <taxon>Botryosphaeriales</taxon>
        <taxon>Phyllostictaceae</taxon>
        <taxon>Phyllosticta</taxon>
    </lineage>
</organism>
<dbReference type="EMBL" id="JBBPEH010000017">
    <property type="protein sequence ID" value="KAK7529262.1"/>
    <property type="molecule type" value="Genomic_DNA"/>
</dbReference>
<keyword evidence="3" id="KW-1185">Reference proteome</keyword>
<keyword evidence="1" id="KW-1133">Transmembrane helix</keyword>
<feature type="transmembrane region" description="Helical" evidence="1">
    <location>
        <begin position="46"/>
        <end position="65"/>
    </location>
</feature>
<evidence type="ECO:0000313" key="3">
    <source>
        <dbReference type="Proteomes" id="UP001360953"/>
    </source>
</evidence>
<keyword evidence="1" id="KW-0812">Transmembrane</keyword>
<keyword evidence="1" id="KW-0472">Membrane</keyword>
<evidence type="ECO:0000313" key="2">
    <source>
        <dbReference type="EMBL" id="KAK7529262.1"/>
    </source>
</evidence>
<comment type="caution">
    <text evidence="2">The sequence shown here is derived from an EMBL/GenBank/DDBJ whole genome shotgun (WGS) entry which is preliminary data.</text>
</comment>
<gene>
    <name evidence="2" type="ORF">J3D65DRAFT_642924</name>
</gene>
<name>A0ABR1L6F8_9PEZI</name>
<feature type="transmembrane region" description="Helical" evidence="1">
    <location>
        <begin position="9"/>
        <end position="34"/>
    </location>
</feature>
<evidence type="ECO:0000256" key="1">
    <source>
        <dbReference type="SAM" id="Phobius"/>
    </source>
</evidence>
<feature type="non-terminal residue" evidence="2">
    <location>
        <position position="99"/>
    </location>
</feature>
<proteinExistence type="predicted"/>